<evidence type="ECO:0000313" key="1">
    <source>
        <dbReference type="EMBL" id="OPJ75439.1"/>
    </source>
</evidence>
<name>A0A1V4JTA3_PATFA</name>
<dbReference type="AlphaFoldDB" id="A0A1V4JTA3"/>
<dbReference type="EMBL" id="LSYS01006356">
    <property type="protein sequence ID" value="OPJ75439.1"/>
    <property type="molecule type" value="Genomic_DNA"/>
</dbReference>
<evidence type="ECO:0000313" key="2">
    <source>
        <dbReference type="Proteomes" id="UP000190648"/>
    </source>
</evidence>
<reference evidence="1 2" key="1">
    <citation type="submission" date="2016-02" db="EMBL/GenBank/DDBJ databases">
        <title>Band-tailed pigeon sequencing and assembly.</title>
        <authorList>
            <person name="Soares A.E."/>
            <person name="Novak B.J."/>
            <person name="Rice E.S."/>
            <person name="O'Connell B."/>
            <person name="Chang D."/>
            <person name="Weber S."/>
            <person name="Shapiro B."/>
        </authorList>
    </citation>
    <scope>NUCLEOTIDE SEQUENCE [LARGE SCALE GENOMIC DNA]</scope>
    <source>
        <strain evidence="1">BTP2013</strain>
        <tissue evidence="1">Blood</tissue>
    </source>
</reference>
<keyword evidence="2" id="KW-1185">Reference proteome</keyword>
<protein>
    <submittedName>
        <fullName evidence="1">Uncharacterized protein</fullName>
    </submittedName>
</protein>
<comment type="caution">
    <text evidence="1">The sequence shown here is derived from an EMBL/GenBank/DDBJ whole genome shotgun (WGS) entry which is preliminary data.</text>
</comment>
<organism evidence="1 2">
    <name type="scientific">Patagioenas fasciata monilis</name>
    <dbReference type="NCBI Taxonomy" id="372326"/>
    <lineage>
        <taxon>Eukaryota</taxon>
        <taxon>Metazoa</taxon>
        <taxon>Chordata</taxon>
        <taxon>Craniata</taxon>
        <taxon>Vertebrata</taxon>
        <taxon>Euteleostomi</taxon>
        <taxon>Archelosauria</taxon>
        <taxon>Archosauria</taxon>
        <taxon>Dinosauria</taxon>
        <taxon>Saurischia</taxon>
        <taxon>Theropoda</taxon>
        <taxon>Coelurosauria</taxon>
        <taxon>Aves</taxon>
        <taxon>Neognathae</taxon>
        <taxon>Neoaves</taxon>
        <taxon>Columbimorphae</taxon>
        <taxon>Columbiformes</taxon>
        <taxon>Columbidae</taxon>
        <taxon>Patagioenas</taxon>
    </lineage>
</organism>
<gene>
    <name evidence="1" type="ORF">AV530_019845</name>
</gene>
<sequence>MHLHPAPPLLQPCCTPAQDVPSLRTAHLPLTDGLPRSFPAMPSDAWVSCRLEEAVVVSVSPHLMCFSRAVQASQPSPTPATGYAESS</sequence>
<accession>A0A1V4JTA3</accession>
<proteinExistence type="predicted"/>
<dbReference type="Proteomes" id="UP000190648">
    <property type="component" value="Unassembled WGS sequence"/>
</dbReference>